<sequence>MSDRAGIIYASQINYKANPAKLGRVFWRLSRATPEARGHDPSAVRILRGSPEYDAMVAWRTKTLPVDDHARELFVETLEEDCPWYRLTVQCQDRTQYFLVAKPTYIAPGLVGRGTHGFVAYNVGDPKRPFAYMKDCWRLVSERSKQEGKILAYLNTKGVRYIPTLLCHGDVSGQETATQKLWQHFNASSGMGSQMETRQHYRLVVNEVGKPLYEFSNGKQLVKIITECVFAHKEAYDKAKVIHRNISVGNLLMVPVGKTAKGETIYRGLLTDWEFSKCIEKRNLKSRYPGERTGAWQYMSVNALSLPCKEIDVVDDLESFLYVLIWCAIRYLPHTCVDVDHFMYNFFDHAETNDCGEYTCSLLKRLAISAGHLLTSTQKRIVFLCSSFPTFSDASAAPRDSAPAIATPILESSPSTPLADAPSAPLESCVLPSNVPGQDSHPIHAVVSELLQRFMWFYKLQELTHEHRGVQLPMAVDDSPDDLYSLDSSVRFDTDDSVANMDTDSSHGATFDFTYGSIPAHARDRITKAVINHRVFGEVLANALRDKTVDWPENDRHADQLDQGYRLESC</sequence>
<dbReference type="AlphaFoldDB" id="A0AAD7TTV5"/>
<protein>
    <recommendedName>
        <fullName evidence="1">Fungal-type protein kinase domain-containing protein</fullName>
    </recommendedName>
</protein>
<name>A0AAD7TTV5_9APHY</name>
<gene>
    <name evidence="2" type="ORF">ONZ51_g6779</name>
</gene>
<evidence type="ECO:0000313" key="2">
    <source>
        <dbReference type="EMBL" id="KAJ8475075.1"/>
    </source>
</evidence>
<comment type="caution">
    <text evidence="2">The sequence shown here is derived from an EMBL/GenBank/DDBJ whole genome shotgun (WGS) entry which is preliminary data.</text>
</comment>
<dbReference type="SUPFAM" id="SSF56112">
    <property type="entry name" value="Protein kinase-like (PK-like)"/>
    <property type="match status" value="1"/>
</dbReference>
<dbReference type="EMBL" id="JAPEVG010000169">
    <property type="protein sequence ID" value="KAJ8475075.1"/>
    <property type="molecule type" value="Genomic_DNA"/>
</dbReference>
<dbReference type="InterPro" id="IPR011009">
    <property type="entry name" value="Kinase-like_dom_sf"/>
</dbReference>
<dbReference type="Proteomes" id="UP001215151">
    <property type="component" value="Unassembled WGS sequence"/>
</dbReference>
<reference evidence="2" key="1">
    <citation type="submission" date="2022-11" db="EMBL/GenBank/DDBJ databases">
        <title>Genome Sequence of Cubamyces cubensis.</title>
        <authorList>
            <person name="Buettner E."/>
        </authorList>
    </citation>
    <scope>NUCLEOTIDE SEQUENCE</scope>
    <source>
        <strain evidence="2">MPL-01</strain>
    </source>
</reference>
<dbReference type="Gene3D" id="1.10.510.10">
    <property type="entry name" value="Transferase(Phosphotransferase) domain 1"/>
    <property type="match status" value="1"/>
</dbReference>
<keyword evidence="3" id="KW-1185">Reference proteome</keyword>
<dbReference type="PANTHER" id="PTHR38248:SF2">
    <property type="entry name" value="FUNK1 11"/>
    <property type="match status" value="1"/>
</dbReference>
<evidence type="ECO:0000259" key="1">
    <source>
        <dbReference type="Pfam" id="PF17667"/>
    </source>
</evidence>
<accession>A0AAD7TTV5</accession>
<proteinExistence type="predicted"/>
<evidence type="ECO:0000313" key="3">
    <source>
        <dbReference type="Proteomes" id="UP001215151"/>
    </source>
</evidence>
<dbReference type="Pfam" id="PF17667">
    <property type="entry name" value="Pkinase_fungal"/>
    <property type="match status" value="1"/>
</dbReference>
<dbReference type="PANTHER" id="PTHR38248">
    <property type="entry name" value="FUNK1 6"/>
    <property type="match status" value="1"/>
</dbReference>
<dbReference type="InterPro" id="IPR040976">
    <property type="entry name" value="Pkinase_fungal"/>
</dbReference>
<feature type="domain" description="Fungal-type protein kinase" evidence="1">
    <location>
        <begin position="2"/>
        <end position="327"/>
    </location>
</feature>
<organism evidence="2 3">
    <name type="scientific">Trametes cubensis</name>
    <dbReference type="NCBI Taxonomy" id="1111947"/>
    <lineage>
        <taxon>Eukaryota</taxon>
        <taxon>Fungi</taxon>
        <taxon>Dikarya</taxon>
        <taxon>Basidiomycota</taxon>
        <taxon>Agaricomycotina</taxon>
        <taxon>Agaricomycetes</taxon>
        <taxon>Polyporales</taxon>
        <taxon>Polyporaceae</taxon>
        <taxon>Trametes</taxon>
    </lineage>
</organism>